<reference evidence="2" key="1">
    <citation type="submission" date="2022-11" db="UniProtKB">
        <authorList>
            <consortium name="WormBaseParasite"/>
        </authorList>
    </citation>
    <scope>IDENTIFICATION</scope>
</reference>
<evidence type="ECO:0000313" key="1">
    <source>
        <dbReference type="Proteomes" id="UP000887565"/>
    </source>
</evidence>
<accession>A0A915IQJ3</accession>
<dbReference type="WBParaSite" id="nRc.2.0.1.t16140-RA">
    <property type="protein sequence ID" value="nRc.2.0.1.t16140-RA"/>
    <property type="gene ID" value="nRc.2.0.1.g16140"/>
</dbReference>
<proteinExistence type="predicted"/>
<dbReference type="Proteomes" id="UP000887565">
    <property type="component" value="Unplaced"/>
</dbReference>
<name>A0A915IQJ3_ROMCU</name>
<sequence>MHIIDNCFDLAIFFLVRRLQQVEQRLGSVHVHQNIKDQKTRDFEVKRSCMQKIMLHTQSTYWDSRHSGTVDMLGWSTYWDGRHCGIQSFHAARKGTIFVFLPKTLFIVLMHWLKMAGSGLENWNHLEDKVKPFSFFLQCRATRSSNLDDVLICILTHELLRMAGNDKKQSPCYTSPNGAASARTFYCRLADART</sequence>
<keyword evidence="1" id="KW-1185">Reference proteome</keyword>
<evidence type="ECO:0000313" key="2">
    <source>
        <dbReference type="WBParaSite" id="nRc.2.0.1.t16140-RA"/>
    </source>
</evidence>
<organism evidence="1 2">
    <name type="scientific">Romanomermis culicivorax</name>
    <name type="common">Nematode worm</name>
    <dbReference type="NCBI Taxonomy" id="13658"/>
    <lineage>
        <taxon>Eukaryota</taxon>
        <taxon>Metazoa</taxon>
        <taxon>Ecdysozoa</taxon>
        <taxon>Nematoda</taxon>
        <taxon>Enoplea</taxon>
        <taxon>Dorylaimia</taxon>
        <taxon>Mermithida</taxon>
        <taxon>Mermithoidea</taxon>
        <taxon>Mermithidae</taxon>
        <taxon>Romanomermis</taxon>
    </lineage>
</organism>
<protein>
    <submittedName>
        <fullName evidence="2">Uncharacterized protein</fullName>
    </submittedName>
</protein>
<dbReference type="AlphaFoldDB" id="A0A915IQJ3"/>